<accession>A0A1E1KJ63</accession>
<organism evidence="4 5">
    <name type="scientific">Rhynchosporium agropyri</name>
    <dbReference type="NCBI Taxonomy" id="914238"/>
    <lineage>
        <taxon>Eukaryota</taxon>
        <taxon>Fungi</taxon>
        <taxon>Dikarya</taxon>
        <taxon>Ascomycota</taxon>
        <taxon>Pezizomycotina</taxon>
        <taxon>Leotiomycetes</taxon>
        <taxon>Helotiales</taxon>
        <taxon>Ploettnerulaceae</taxon>
        <taxon>Rhynchosporium</taxon>
    </lineage>
</organism>
<dbReference type="SMART" id="SM00248">
    <property type="entry name" value="ANK"/>
    <property type="match status" value="4"/>
</dbReference>
<dbReference type="PANTHER" id="PTHR24126">
    <property type="entry name" value="ANKYRIN REPEAT, PH AND SEC7 DOMAIN CONTAINING PROTEIN SECG-RELATED"/>
    <property type="match status" value="1"/>
</dbReference>
<evidence type="ECO:0000313" key="5">
    <source>
        <dbReference type="Proteomes" id="UP000178912"/>
    </source>
</evidence>
<dbReference type="AlphaFoldDB" id="A0A1E1KJ63"/>
<evidence type="ECO:0000256" key="2">
    <source>
        <dbReference type="ARBA" id="ARBA00023043"/>
    </source>
</evidence>
<dbReference type="InterPro" id="IPR036770">
    <property type="entry name" value="Ankyrin_rpt-contain_sf"/>
</dbReference>
<dbReference type="InterPro" id="IPR002110">
    <property type="entry name" value="Ankyrin_rpt"/>
</dbReference>
<dbReference type="Proteomes" id="UP000178912">
    <property type="component" value="Unassembled WGS sequence"/>
</dbReference>
<feature type="compositionally biased region" description="Polar residues" evidence="3">
    <location>
        <begin position="428"/>
        <end position="438"/>
    </location>
</feature>
<dbReference type="OrthoDB" id="194358at2759"/>
<sequence length="519" mass="57590">MPCIETLLSFHTSVHYEEHRPLVTAARSVNIILLRLLLGESKDLSAPSKVFSALMQDEQSWRKQHAFDVLTLLIEHGARGIAVDDALIRALKDTQLTARHFEVTLMQHANVDHKDGEALQLATERGEAALVRRMLALRPKSLSISMAFPYAFVSGHPDIKCLEVIQAFTDVAADDLYPEFMHREISEPPVFLCMKYYPHSKGVLGATLDAGFDVDQPMSSESRSFTAWYWASSGGKNFGDHVVEYLIDRGAKVNNHPEPLLTIAVEQLRQSIVEALLKAGADLDEVDESDLTPLSLAAQKQDVANMQTLLAAKALSNNGSLHEATRTVNAEAIKLLLDFGALMKDHLPQAGNHSLLMHALDSANPNMMRDQVAARRKLALEQEAEQARLDRENRAFQLDQAHDAKLHQATIAKENDRTRIQEARSAHALQQATSTSQLRSEEEEARHRRSIKLVGEKKMLAQSQEALHFAYNMGRDDAAGLQGRKALGSSSSENILDLGRAARLRIEGAFPNSIEELDE</sequence>
<keyword evidence="2" id="KW-0040">ANK repeat</keyword>
<evidence type="ECO:0000313" key="4">
    <source>
        <dbReference type="EMBL" id="CZS98011.1"/>
    </source>
</evidence>
<dbReference type="SUPFAM" id="SSF48403">
    <property type="entry name" value="Ankyrin repeat"/>
    <property type="match status" value="1"/>
</dbReference>
<evidence type="ECO:0000256" key="3">
    <source>
        <dbReference type="SAM" id="MobiDB-lite"/>
    </source>
</evidence>
<dbReference type="EMBL" id="FJUX01000034">
    <property type="protein sequence ID" value="CZS98011.1"/>
    <property type="molecule type" value="Genomic_DNA"/>
</dbReference>
<gene>
    <name evidence="4" type="ORF">RAG0_06913</name>
</gene>
<evidence type="ECO:0000256" key="1">
    <source>
        <dbReference type="ARBA" id="ARBA00022737"/>
    </source>
</evidence>
<dbReference type="Gene3D" id="1.25.40.20">
    <property type="entry name" value="Ankyrin repeat-containing domain"/>
    <property type="match status" value="1"/>
</dbReference>
<feature type="region of interest" description="Disordered" evidence="3">
    <location>
        <begin position="421"/>
        <end position="446"/>
    </location>
</feature>
<name>A0A1E1KJ63_9HELO</name>
<proteinExistence type="predicted"/>
<dbReference type="Pfam" id="PF12796">
    <property type="entry name" value="Ank_2"/>
    <property type="match status" value="1"/>
</dbReference>
<keyword evidence="1" id="KW-0677">Repeat</keyword>
<protein>
    <submittedName>
        <fullName evidence="4">Uncharacterized protein</fullName>
    </submittedName>
</protein>
<keyword evidence="5" id="KW-1185">Reference proteome</keyword>
<reference evidence="5" key="1">
    <citation type="submission" date="2016-03" db="EMBL/GenBank/DDBJ databases">
        <authorList>
            <person name="Guldener U."/>
        </authorList>
    </citation>
    <scope>NUCLEOTIDE SEQUENCE [LARGE SCALE GENOMIC DNA]</scope>
    <source>
        <strain evidence="5">04CH-RAC-A.6.1</strain>
    </source>
</reference>